<feature type="region of interest" description="Disordered" evidence="1">
    <location>
        <begin position="41"/>
        <end position="60"/>
    </location>
</feature>
<dbReference type="Proteomes" id="UP000621540">
    <property type="component" value="Unassembled WGS sequence"/>
</dbReference>
<accession>A0ABR7I675</accession>
<evidence type="ECO:0000256" key="1">
    <source>
        <dbReference type="SAM" id="MobiDB-lite"/>
    </source>
</evidence>
<organism evidence="2 3">
    <name type="scientific">Roseburia yibonii</name>
    <dbReference type="NCBI Taxonomy" id="2763063"/>
    <lineage>
        <taxon>Bacteria</taxon>
        <taxon>Bacillati</taxon>
        <taxon>Bacillota</taxon>
        <taxon>Clostridia</taxon>
        <taxon>Lachnospirales</taxon>
        <taxon>Lachnospiraceae</taxon>
        <taxon>Roseburia</taxon>
    </lineage>
</organism>
<comment type="caution">
    <text evidence="2">The sequence shown here is derived from an EMBL/GenBank/DDBJ whole genome shotgun (WGS) entry which is preliminary data.</text>
</comment>
<proteinExistence type="predicted"/>
<evidence type="ECO:0000313" key="3">
    <source>
        <dbReference type="Proteomes" id="UP000621540"/>
    </source>
</evidence>
<sequence length="60" mass="6997">MRDEAWDTFVTTGKVEDYLTYRYSEKKEHMADEKVRGESVYGADHRADGNGFADNAHRRL</sequence>
<evidence type="ECO:0008006" key="4">
    <source>
        <dbReference type="Google" id="ProtNLM"/>
    </source>
</evidence>
<reference evidence="2 3" key="1">
    <citation type="submission" date="2020-08" db="EMBL/GenBank/DDBJ databases">
        <title>Genome public.</title>
        <authorList>
            <person name="Liu C."/>
            <person name="Sun Q."/>
        </authorList>
    </citation>
    <scope>NUCLEOTIDE SEQUENCE [LARGE SCALE GENOMIC DNA]</scope>
    <source>
        <strain evidence="2 3">BX0805</strain>
    </source>
</reference>
<dbReference type="EMBL" id="JACOQH010000001">
    <property type="protein sequence ID" value="MBC5752432.1"/>
    <property type="molecule type" value="Genomic_DNA"/>
</dbReference>
<name>A0ABR7I675_9FIRM</name>
<keyword evidence="3" id="KW-1185">Reference proteome</keyword>
<evidence type="ECO:0000313" key="2">
    <source>
        <dbReference type="EMBL" id="MBC5752432.1"/>
    </source>
</evidence>
<protein>
    <recommendedName>
        <fullName evidence="4">YqzL family protein</fullName>
    </recommendedName>
</protein>
<dbReference type="RefSeq" id="WP_186981316.1">
    <property type="nucleotide sequence ID" value="NZ_JACOQH010000001.1"/>
</dbReference>
<gene>
    <name evidence="2" type="ORF">H8Z76_00075</name>
</gene>